<feature type="compositionally biased region" description="Pro residues" evidence="2">
    <location>
        <begin position="192"/>
        <end position="208"/>
    </location>
</feature>
<dbReference type="STRING" id="289078.A0A2X0L7K5"/>
<evidence type="ECO:0000259" key="3">
    <source>
        <dbReference type="SMART" id="SM00322"/>
    </source>
</evidence>
<feature type="region of interest" description="Disordered" evidence="2">
    <location>
        <begin position="190"/>
        <end position="251"/>
    </location>
</feature>
<dbReference type="CDD" id="cd00105">
    <property type="entry name" value="KH-I"/>
    <property type="match status" value="2"/>
</dbReference>
<accession>A0A2X0L7K5</accession>
<evidence type="ECO:0000256" key="2">
    <source>
        <dbReference type="SAM" id="MobiDB-lite"/>
    </source>
</evidence>
<feature type="compositionally biased region" description="Pro residues" evidence="2">
    <location>
        <begin position="410"/>
        <end position="421"/>
    </location>
</feature>
<dbReference type="PANTHER" id="PTHR45691:SF6">
    <property type="entry name" value="PROTEIN DIAPHANOUS"/>
    <property type="match status" value="1"/>
</dbReference>
<dbReference type="SMART" id="SM00322">
    <property type="entry name" value="KH"/>
    <property type="match status" value="2"/>
</dbReference>
<reference evidence="5" key="1">
    <citation type="submission" date="2016-10" db="EMBL/GenBank/DDBJ databases">
        <authorList>
            <person name="Jeantristanb JTB J.-T."/>
            <person name="Ricardo R."/>
        </authorList>
    </citation>
    <scope>NUCLEOTIDE SEQUENCE [LARGE SCALE GENOMIC DNA]</scope>
</reference>
<evidence type="ECO:0000313" key="5">
    <source>
        <dbReference type="Proteomes" id="UP000249723"/>
    </source>
</evidence>
<gene>
    <name evidence="4" type="ORF">BZ3500_MVSOF-1268-A1-R1_CHR12-1G03680</name>
</gene>
<dbReference type="SUPFAM" id="SSF54791">
    <property type="entry name" value="Eukaryotic type KH-domain (KH-domain type I)"/>
    <property type="match status" value="2"/>
</dbReference>
<dbReference type="Pfam" id="PF00013">
    <property type="entry name" value="KH_1"/>
    <property type="match status" value="1"/>
</dbReference>
<feature type="region of interest" description="Disordered" evidence="2">
    <location>
        <begin position="362"/>
        <end position="429"/>
    </location>
</feature>
<evidence type="ECO:0000256" key="1">
    <source>
        <dbReference type="PROSITE-ProRule" id="PRU00117"/>
    </source>
</evidence>
<dbReference type="GO" id="GO:0005884">
    <property type="term" value="C:actin filament"/>
    <property type="evidence" value="ECO:0007669"/>
    <property type="project" value="TreeGrafter"/>
</dbReference>
<dbReference type="PROSITE" id="PS50084">
    <property type="entry name" value="KH_TYPE_1"/>
    <property type="match status" value="1"/>
</dbReference>
<dbReference type="PANTHER" id="PTHR45691">
    <property type="entry name" value="PROTEIN DIAPHANOUS"/>
    <property type="match status" value="1"/>
</dbReference>
<keyword evidence="1" id="KW-0694">RNA-binding</keyword>
<feature type="compositionally biased region" description="Gly residues" evidence="2">
    <location>
        <begin position="362"/>
        <end position="381"/>
    </location>
</feature>
<name>A0A2X0L7K5_9BASI</name>
<keyword evidence="5" id="KW-1185">Reference proteome</keyword>
<feature type="domain" description="K Homology" evidence="3">
    <location>
        <begin position="36"/>
        <end position="112"/>
    </location>
</feature>
<sequence>MGLVVVRSRFAPTTASSSSVLAPLAPPPASLAPPPRLYGYTLPLPDDELVPRLIGKSGRVARQIQHASGVARIASGHLPLPDRRDRPVPVLEFRGTLTEVHKAVEGVRQAVLDTVRPPPLASASVADDIAFGTLHLDDWCVLDPRHLVLLSGPSDRSSMSDLLRTKLPKNHQPLSIELNNRVDTMNWKPIVEPNPVPRRAASPPPPPTSTGGWGRARSPSFSTNDLSESVKKRRVDAIPAPPLPPARHVPDSVRNESYDVLIELPFDAAPAVIGRAGRRMREIHDLSRARCRVNADDPTRNPTFCLSGSVQQMRIALAMVQDIVRNEVDRSWCAPWLDEKGRIGLEIKGGREGGVVGGVGAGNGNGNGNGGGGGGGYGGIGKGRRRSPSPPPPPPPPRSSSLRNERRRSPPPPPPPPPPPYASRDRGGW</sequence>
<protein>
    <submittedName>
        <fullName evidence="4">BZ3500_MvSof-1268-A1-R1_Chr12-1g03680 protein</fullName>
    </submittedName>
</protein>
<dbReference type="EMBL" id="FMWP01000054">
    <property type="protein sequence ID" value="SCZ94821.1"/>
    <property type="molecule type" value="Genomic_DNA"/>
</dbReference>
<evidence type="ECO:0000313" key="4">
    <source>
        <dbReference type="EMBL" id="SCZ94821.1"/>
    </source>
</evidence>
<feature type="domain" description="K Homology" evidence="3">
    <location>
        <begin position="256"/>
        <end position="325"/>
    </location>
</feature>
<dbReference type="InterPro" id="IPR051412">
    <property type="entry name" value="Formin_Homology_Diaphanous_sf"/>
</dbReference>
<dbReference type="AlphaFoldDB" id="A0A2X0L7K5"/>
<dbReference type="Proteomes" id="UP000249723">
    <property type="component" value="Unassembled WGS sequence"/>
</dbReference>
<dbReference type="InterPro" id="IPR004088">
    <property type="entry name" value="KH_dom_type_1"/>
</dbReference>
<dbReference type="Gene3D" id="3.30.1370.10">
    <property type="entry name" value="K Homology domain, type 1"/>
    <property type="match status" value="1"/>
</dbReference>
<proteinExistence type="predicted"/>
<feature type="compositionally biased region" description="Pro residues" evidence="2">
    <location>
        <begin position="388"/>
        <end position="398"/>
    </location>
</feature>
<dbReference type="OrthoDB" id="9995375at2759"/>
<dbReference type="InterPro" id="IPR004087">
    <property type="entry name" value="KH_dom"/>
</dbReference>
<dbReference type="GO" id="GO:0003723">
    <property type="term" value="F:RNA binding"/>
    <property type="evidence" value="ECO:0007669"/>
    <property type="project" value="UniProtKB-UniRule"/>
</dbReference>
<dbReference type="InterPro" id="IPR036612">
    <property type="entry name" value="KH_dom_type_1_sf"/>
</dbReference>
<organism evidence="4 5">
    <name type="scientific">Microbotryum saponariae</name>
    <dbReference type="NCBI Taxonomy" id="289078"/>
    <lineage>
        <taxon>Eukaryota</taxon>
        <taxon>Fungi</taxon>
        <taxon>Dikarya</taxon>
        <taxon>Basidiomycota</taxon>
        <taxon>Pucciniomycotina</taxon>
        <taxon>Microbotryomycetes</taxon>
        <taxon>Microbotryales</taxon>
        <taxon>Microbotryaceae</taxon>
        <taxon>Microbotryum</taxon>
    </lineage>
</organism>
<dbReference type="GO" id="GO:0030041">
    <property type="term" value="P:actin filament polymerization"/>
    <property type="evidence" value="ECO:0007669"/>
    <property type="project" value="TreeGrafter"/>
</dbReference>